<dbReference type="InterPro" id="IPR013767">
    <property type="entry name" value="PAS_fold"/>
</dbReference>
<feature type="domain" description="GGDEF" evidence="4">
    <location>
        <begin position="320"/>
        <end position="458"/>
    </location>
</feature>
<dbReference type="Pfam" id="PF00989">
    <property type="entry name" value="PAS"/>
    <property type="match status" value="1"/>
</dbReference>
<dbReference type="InterPro" id="IPR052155">
    <property type="entry name" value="Biofilm_reg_signaling"/>
</dbReference>
<dbReference type="PROSITE" id="PS50883">
    <property type="entry name" value="EAL"/>
    <property type="match status" value="1"/>
</dbReference>
<dbReference type="PROSITE" id="PS50113">
    <property type="entry name" value="PAC"/>
    <property type="match status" value="1"/>
</dbReference>
<dbReference type="GO" id="GO:0006355">
    <property type="term" value="P:regulation of DNA-templated transcription"/>
    <property type="evidence" value="ECO:0007669"/>
    <property type="project" value="InterPro"/>
</dbReference>
<dbReference type="Gene3D" id="3.30.70.270">
    <property type="match status" value="1"/>
</dbReference>
<dbReference type="InterPro" id="IPR000014">
    <property type="entry name" value="PAS"/>
</dbReference>
<evidence type="ECO:0000313" key="6">
    <source>
        <dbReference type="Proteomes" id="UP001206128"/>
    </source>
</evidence>
<dbReference type="CDD" id="cd00130">
    <property type="entry name" value="PAS"/>
    <property type="match status" value="1"/>
</dbReference>
<accession>A0AAE3GFB7</accession>
<gene>
    <name evidence="5" type="ORF">LX83_003200</name>
</gene>
<dbReference type="RefSeq" id="WP_253772123.1">
    <property type="nucleotide sequence ID" value="NZ_JAMTCK010000007.1"/>
</dbReference>
<dbReference type="PANTHER" id="PTHR44757">
    <property type="entry name" value="DIGUANYLATE CYCLASE DGCP"/>
    <property type="match status" value="1"/>
</dbReference>
<dbReference type="SMART" id="SM00091">
    <property type="entry name" value="PAS"/>
    <property type="match status" value="1"/>
</dbReference>
<keyword evidence="6" id="KW-1185">Reference proteome</keyword>
<dbReference type="NCBIfam" id="TIGR00229">
    <property type="entry name" value="sensory_box"/>
    <property type="match status" value="1"/>
</dbReference>
<dbReference type="Pfam" id="PF00563">
    <property type="entry name" value="EAL"/>
    <property type="match status" value="1"/>
</dbReference>
<dbReference type="InterPro" id="IPR035965">
    <property type="entry name" value="PAS-like_dom_sf"/>
</dbReference>
<dbReference type="InterPro" id="IPR043128">
    <property type="entry name" value="Rev_trsase/Diguanyl_cyclase"/>
</dbReference>
<evidence type="ECO:0000259" key="1">
    <source>
        <dbReference type="PROSITE" id="PS50112"/>
    </source>
</evidence>
<dbReference type="Proteomes" id="UP001206128">
    <property type="component" value="Unassembled WGS sequence"/>
</dbReference>
<reference evidence="5" key="1">
    <citation type="submission" date="2022-06" db="EMBL/GenBank/DDBJ databases">
        <title>Genomic Encyclopedia of Archaeal and Bacterial Type Strains, Phase II (KMG-II): from individual species to whole genera.</title>
        <authorList>
            <person name="Goeker M."/>
        </authorList>
    </citation>
    <scope>NUCLEOTIDE SEQUENCE</scope>
    <source>
        <strain evidence="5">DSM 43935</strain>
    </source>
</reference>
<dbReference type="Gene3D" id="3.30.450.20">
    <property type="entry name" value="PAS domain"/>
    <property type="match status" value="1"/>
</dbReference>
<feature type="domain" description="PAC" evidence="2">
    <location>
        <begin position="237"/>
        <end position="289"/>
    </location>
</feature>
<protein>
    <submittedName>
        <fullName evidence="5">PAS domain S-box-containing protein/diguanylate cyclase (GGDEF) domain-containing protein</fullName>
    </submittedName>
</protein>
<sequence length="743" mass="80372">MSEPAHDDPGPSAAWRSGEELTAWRADLVREWARVIAASSSVSRPRGELEDLVGGFVDRLTDAMTSQPLHIQPARDVGADLVAAEVVGERSLRDSIALLGRWLPVLGGGSGADSVSQRVVAVLGELAASYAEAMRDRTVEIQENLKLALVKAKEDTERTLRVSQARFEEVFNSVAVGMVISELDGTMGRSNEAMTEILGYSPQEMVGRSVHELFYIEDLADLTYQYAALPHSGTGRFRRQARLVRKDGETAWTYLSVSLLTDPDGEPTHMVTAVEDVSDLYLLKERFKYQTLYDTLTDLPNRQFFTSRLEAVLERPPVGTRVLLSYVDLEGLAAINTALHRDVGDYVIRTVAGKLRTVFSEFFDEPDLMLARVEGGMFALLGRYRDSAPDLVGLVSSVQGELAEPIYVGGHGVMVTAGIALVDRAANEVTVEELLAAADLTLRRVKRSGKAQWGLYDPQQHIQDLNRARASVTLPGALESGEFDLAGQPLVARGPDGENEVVGVRFAASWDSLEHGSVGHDECLRLAEEVGTDRQLGEWLIRRAGEEAQRWHRTFASAAPFALVCLTQGHAADQDLVAVVRRVLTDTGLSGDALRVSVPAGALRDELGEAADNVAVLAELGISVLLHDFGDTAGNIALLDRYPIRGVLLAESVWRPLCSPQEHSALVRRACTGFVKLVREAGAQAIVDGADAVAHVDRLREFGVDVIAGGFTPLARLDAEIDALTRAGRRQPAEPGGGPTGSA</sequence>
<evidence type="ECO:0000259" key="3">
    <source>
        <dbReference type="PROSITE" id="PS50883"/>
    </source>
</evidence>
<dbReference type="EMBL" id="JAMTCK010000007">
    <property type="protein sequence ID" value="MCP2166332.1"/>
    <property type="molecule type" value="Genomic_DNA"/>
</dbReference>
<evidence type="ECO:0000259" key="4">
    <source>
        <dbReference type="PROSITE" id="PS50887"/>
    </source>
</evidence>
<dbReference type="PROSITE" id="PS50887">
    <property type="entry name" value="GGDEF"/>
    <property type="match status" value="1"/>
</dbReference>
<dbReference type="CDD" id="cd01949">
    <property type="entry name" value="GGDEF"/>
    <property type="match status" value="1"/>
</dbReference>
<name>A0AAE3GFB7_9PSEU</name>
<dbReference type="SMART" id="SM00267">
    <property type="entry name" value="GGDEF"/>
    <property type="match status" value="1"/>
</dbReference>
<feature type="domain" description="PAS" evidence="1">
    <location>
        <begin position="163"/>
        <end position="218"/>
    </location>
</feature>
<dbReference type="SMART" id="SM00086">
    <property type="entry name" value="PAC"/>
    <property type="match status" value="1"/>
</dbReference>
<dbReference type="InterPro" id="IPR029787">
    <property type="entry name" value="Nucleotide_cyclase"/>
</dbReference>
<dbReference type="SUPFAM" id="SSF55785">
    <property type="entry name" value="PYP-like sensor domain (PAS domain)"/>
    <property type="match status" value="1"/>
</dbReference>
<comment type="caution">
    <text evidence="5">The sequence shown here is derived from an EMBL/GenBank/DDBJ whole genome shotgun (WGS) entry which is preliminary data.</text>
</comment>
<dbReference type="NCBIfam" id="TIGR00254">
    <property type="entry name" value="GGDEF"/>
    <property type="match status" value="1"/>
</dbReference>
<dbReference type="AlphaFoldDB" id="A0AAE3GFB7"/>
<feature type="domain" description="EAL" evidence="3">
    <location>
        <begin position="467"/>
        <end position="729"/>
    </location>
</feature>
<dbReference type="CDD" id="cd01948">
    <property type="entry name" value="EAL"/>
    <property type="match status" value="1"/>
</dbReference>
<dbReference type="SUPFAM" id="SSF55073">
    <property type="entry name" value="Nucleotide cyclase"/>
    <property type="match status" value="1"/>
</dbReference>
<dbReference type="InterPro" id="IPR000160">
    <property type="entry name" value="GGDEF_dom"/>
</dbReference>
<dbReference type="InterPro" id="IPR001610">
    <property type="entry name" value="PAC"/>
</dbReference>
<dbReference type="SUPFAM" id="SSF141868">
    <property type="entry name" value="EAL domain-like"/>
    <property type="match status" value="1"/>
</dbReference>
<dbReference type="PANTHER" id="PTHR44757:SF2">
    <property type="entry name" value="BIOFILM ARCHITECTURE MAINTENANCE PROTEIN MBAA"/>
    <property type="match status" value="1"/>
</dbReference>
<organism evidence="5 6">
    <name type="scientific">Goodfellowiella coeruleoviolacea</name>
    <dbReference type="NCBI Taxonomy" id="334858"/>
    <lineage>
        <taxon>Bacteria</taxon>
        <taxon>Bacillati</taxon>
        <taxon>Actinomycetota</taxon>
        <taxon>Actinomycetes</taxon>
        <taxon>Pseudonocardiales</taxon>
        <taxon>Pseudonocardiaceae</taxon>
        <taxon>Goodfellowiella</taxon>
    </lineage>
</organism>
<evidence type="ECO:0000313" key="5">
    <source>
        <dbReference type="EMBL" id="MCP2166332.1"/>
    </source>
</evidence>
<dbReference type="InterPro" id="IPR000700">
    <property type="entry name" value="PAS-assoc_C"/>
</dbReference>
<dbReference type="InterPro" id="IPR035919">
    <property type="entry name" value="EAL_sf"/>
</dbReference>
<dbReference type="PROSITE" id="PS50112">
    <property type="entry name" value="PAS"/>
    <property type="match status" value="1"/>
</dbReference>
<proteinExistence type="predicted"/>
<dbReference type="Gene3D" id="3.20.20.450">
    <property type="entry name" value="EAL domain"/>
    <property type="match status" value="1"/>
</dbReference>
<dbReference type="InterPro" id="IPR001633">
    <property type="entry name" value="EAL_dom"/>
</dbReference>
<dbReference type="SMART" id="SM00052">
    <property type="entry name" value="EAL"/>
    <property type="match status" value="1"/>
</dbReference>
<evidence type="ECO:0000259" key="2">
    <source>
        <dbReference type="PROSITE" id="PS50113"/>
    </source>
</evidence>
<dbReference type="Pfam" id="PF00990">
    <property type="entry name" value="GGDEF"/>
    <property type="match status" value="1"/>
</dbReference>